<keyword evidence="1 2" id="KW-0694">RNA-binding</keyword>
<dbReference type="InterPro" id="IPR036388">
    <property type="entry name" value="WH-like_DNA-bd_sf"/>
</dbReference>
<evidence type="ECO:0000313" key="5">
    <source>
        <dbReference type="EMBL" id="CAD7281469.1"/>
    </source>
</evidence>
<evidence type="ECO:0000259" key="4">
    <source>
        <dbReference type="PROSITE" id="PS50102"/>
    </source>
</evidence>
<dbReference type="SMART" id="SM00360">
    <property type="entry name" value="RRM"/>
    <property type="match status" value="1"/>
</dbReference>
<dbReference type="InterPro" id="IPR012340">
    <property type="entry name" value="NA-bd_OB-fold"/>
</dbReference>
<evidence type="ECO:0000313" key="6">
    <source>
        <dbReference type="Proteomes" id="UP000678499"/>
    </source>
</evidence>
<dbReference type="InterPro" id="IPR012677">
    <property type="entry name" value="Nucleotide-bd_a/b_plait_sf"/>
</dbReference>
<accession>A0A7R9BTU3</accession>
<feature type="region of interest" description="Disordered" evidence="3">
    <location>
        <begin position="83"/>
        <end position="152"/>
    </location>
</feature>
<dbReference type="PANTHER" id="PTHR23147">
    <property type="entry name" value="SERINE/ARGININE RICH SPLICING FACTOR"/>
    <property type="match status" value="1"/>
</dbReference>
<dbReference type="Pfam" id="PF00076">
    <property type="entry name" value="RRM_1"/>
    <property type="match status" value="1"/>
</dbReference>
<dbReference type="InterPro" id="IPR050907">
    <property type="entry name" value="SRSF"/>
</dbReference>
<dbReference type="SUPFAM" id="SSF50249">
    <property type="entry name" value="Nucleic acid-binding proteins"/>
    <property type="match status" value="1"/>
</dbReference>
<dbReference type="InterPro" id="IPR035979">
    <property type="entry name" value="RBD_domain_sf"/>
</dbReference>
<dbReference type="EMBL" id="CAJPEX010002891">
    <property type="protein sequence ID" value="CAG0921621.1"/>
    <property type="molecule type" value="Genomic_DNA"/>
</dbReference>
<evidence type="ECO:0000256" key="3">
    <source>
        <dbReference type="SAM" id="MobiDB-lite"/>
    </source>
</evidence>
<dbReference type="OrthoDB" id="5970at2759"/>
<feature type="domain" description="RRM" evidence="4">
    <location>
        <begin position="11"/>
        <end position="84"/>
    </location>
</feature>
<dbReference type="FunFam" id="3.30.70.330:FF:000078">
    <property type="entry name" value="serine/arginine-rich splicing factor 7 isoform X1"/>
    <property type="match status" value="1"/>
</dbReference>
<dbReference type="SUPFAM" id="SSF54928">
    <property type="entry name" value="RNA-binding domain, RBD"/>
    <property type="match status" value="1"/>
</dbReference>
<sequence>MSRHRDSDVQCKVYVGNLTRNASEHEIEDAFSKYGPLRNVWVARNPPGFAFVEFEDPRDADDAVRALDNSRLCGTRVRVEFSSGKSRRGGRFGGRGGRDGGRDGGRERDRDQDFRPRGSPVYGRYKRSSAKMNTSMNEGGFSRDFDGPDKSGGGRTQNLVHMHIMDYLSQGDDITVGGRPVDMMVFVGKITQIDPGTGMVDYEIEDRTGKMMLKSLVDPKDEVTPVNLFSYVRVVCSPKNMTDKKAALVLKMFPLPTDQKELKLHSLMVQYDKLRILESDQRTAEPTGGMNGATDYSGDSMDIMHDKSPKGQVFRVLFEAAKRNPEVGADLKDIAVTLKGKFSLAEIRNIVMNQLMVEGHVYGTFDDDHYSIP</sequence>
<keyword evidence="6" id="KW-1185">Reference proteome</keyword>
<evidence type="ECO:0000256" key="2">
    <source>
        <dbReference type="PROSITE-ProRule" id="PRU00176"/>
    </source>
</evidence>
<dbReference type="PROSITE" id="PS50102">
    <property type="entry name" value="RRM"/>
    <property type="match status" value="1"/>
</dbReference>
<reference evidence="5" key="1">
    <citation type="submission" date="2020-11" db="EMBL/GenBank/DDBJ databases">
        <authorList>
            <person name="Tran Van P."/>
        </authorList>
    </citation>
    <scope>NUCLEOTIDE SEQUENCE</scope>
</reference>
<dbReference type="Proteomes" id="UP000678499">
    <property type="component" value="Unassembled WGS sequence"/>
</dbReference>
<dbReference type="GO" id="GO:0003723">
    <property type="term" value="F:RNA binding"/>
    <property type="evidence" value="ECO:0007669"/>
    <property type="project" value="UniProtKB-UniRule"/>
</dbReference>
<dbReference type="CDD" id="cd12373">
    <property type="entry name" value="RRM_SRSF3_like"/>
    <property type="match status" value="1"/>
</dbReference>
<evidence type="ECO:0000256" key="1">
    <source>
        <dbReference type="ARBA" id="ARBA00022884"/>
    </source>
</evidence>
<organism evidence="5">
    <name type="scientific">Notodromas monacha</name>
    <dbReference type="NCBI Taxonomy" id="399045"/>
    <lineage>
        <taxon>Eukaryota</taxon>
        <taxon>Metazoa</taxon>
        <taxon>Ecdysozoa</taxon>
        <taxon>Arthropoda</taxon>
        <taxon>Crustacea</taxon>
        <taxon>Oligostraca</taxon>
        <taxon>Ostracoda</taxon>
        <taxon>Podocopa</taxon>
        <taxon>Podocopida</taxon>
        <taxon>Cypridocopina</taxon>
        <taxon>Cypridoidea</taxon>
        <taxon>Cyprididae</taxon>
        <taxon>Notodromas</taxon>
    </lineage>
</organism>
<dbReference type="Gene3D" id="1.10.10.10">
    <property type="entry name" value="Winged helix-like DNA-binding domain superfamily/Winged helix DNA-binding domain"/>
    <property type="match status" value="1"/>
</dbReference>
<gene>
    <name evidence="5" type="ORF">NMOB1V02_LOCUS9114</name>
</gene>
<dbReference type="AlphaFoldDB" id="A0A7R9BTU3"/>
<protein>
    <recommendedName>
        <fullName evidence="4">RRM domain-containing protein</fullName>
    </recommendedName>
</protein>
<dbReference type="InterPro" id="IPR000504">
    <property type="entry name" value="RRM_dom"/>
</dbReference>
<feature type="compositionally biased region" description="Basic and acidic residues" evidence="3">
    <location>
        <begin position="96"/>
        <end position="116"/>
    </location>
</feature>
<dbReference type="EMBL" id="OA884928">
    <property type="protein sequence ID" value="CAD7281469.1"/>
    <property type="molecule type" value="Genomic_DNA"/>
</dbReference>
<dbReference type="Gene3D" id="3.30.70.330">
    <property type="match status" value="1"/>
</dbReference>
<dbReference type="Gene3D" id="2.40.50.140">
    <property type="entry name" value="Nucleic acid-binding proteins"/>
    <property type="match status" value="1"/>
</dbReference>
<name>A0A7R9BTU3_9CRUS</name>
<proteinExistence type="predicted"/>